<dbReference type="OrthoDB" id="8582784at2"/>
<dbReference type="AlphaFoldDB" id="A0A1I1LE36"/>
<protein>
    <submittedName>
        <fullName evidence="1">Uncharacterized protein</fullName>
    </submittedName>
</protein>
<organism evidence="1 2">
    <name type="scientific">Pseudoalteromonas denitrificans DSM 6059</name>
    <dbReference type="NCBI Taxonomy" id="1123010"/>
    <lineage>
        <taxon>Bacteria</taxon>
        <taxon>Pseudomonadati</taxon>
        <taxon>Pseudomonadota</taxon>
        <taxon>Gammaproteobacteria</taxon>
        <taxon>Alteromonadales</taxon>
        <taxon>Pseudoalteromonadaceae</taxon>
        <taxon>Pseudoalteromonas</taxon>
    </lineage>
</organism>
<reference evidence="1 2" key="1">
    <citation type="submission" date="2016-10" db="EMBL/GenBank/DDBJ databases">
        <authorList>
            <person name="de Groot N.N."/>
        </authorList>
    </citation>
    <scope>NUCLEOTIDE SEQUENCE [LARGE SCALE GENOMIC DNA]</scope>
    <source>
        <strain evidence="1 2">DSM 6059</strain>
    </source>
</reference>
<proteinExistence type="predicted"/>
<dbReference type="Proteomes" id="UP000198862">
    <property type="component" value="Unassembled WGS sequence"/>
</dbReference>
<evidence type="ECO:0000313" key="1">
    <source>
        <dbReference type="EMBL" id="SFC71279.1"/>
    </source>
</evidence>
<dbReference type="EMBL" id="FOLO01000016">
    <property type="protein sequence ID" value="SFC71279.1"/>
    <property type="molecule type" value="Genomic_DNA"/>
</dbReference>
<dbReference type="RefSeq" id="WP_091983864.1">
    <property type="nucleotide sequence ID" value="NZ_FOLO01000016.1"/>
</dbReference>
<sequence length="338" mass="39133">MDQKALNLSTLIKNLHQGETPIENAPQVVLENGTGCIPQHYLLYQHTLSSVEKIVLDIQYWDRYPIFVDEDKGGIYIQIGIIGPDNYDYNQENQKLTYGRKWRVEPSLPTSEIIQTVFLALKKAREHEVRELFRVNHQGATSTPFNTHHDLPLISNNSDLLQREKINELRVFSQLKKRVKMALAKISYDHAILKLYALEQRSNRLWLVDLTLEPQAKTSLPELENTTITLLLNSLSLSSLYFSLMDYFIALSDKHLDENFIYRSFARFSRDNNVIAISEFSVATRQKNNKNNTFLTHFEKHNYETDKTRVPKLNSGALSEKIKQELIKFSPLEGILPL</sequence>
<gene>
    <name evidence="1" type="ORF">SAMN02745724_02335</name>
</gene>
<keyword evidence="2" id="KW-1185">Reference proteome</keyword>
<name>A0A1I1LE36_9GAMM</name>
<evidence type="ECO:0000313" key="2">
    <source>
        <dbReference type="Proteomes" id="UP000198862"/>
    </source>
</evidence>
<accession>A0A1I1LE36</accession>